<dbReference type="SUPFAM" id="SSF53474">
    <property type="entry name" value="alpha/beta-Hydrolases"/>
    <property type="match status" value="1"/>
</dbReference>
<evidence type="ECO:0000256" key="1">
    <source>
        <dbReference type="ARBA" id="ARBA00006249"/>
    </source>
</evidence>
<evidence type="ECO:0000256" key="6">
    <source>
        <dbReference type="ARBA" id="ARBA00022837"/>
    </source>
</evidence>
<keyword evidence="2" id="KW-0719">Serine esterase</keyword>
<dbReference type="PANTHER" id="PTHR33938">
    <property type="entry name" value="FERULOYL ESTERASE B-RELATED"/>
    <property type="match status" value="1"/>
</dbReference>
<evidence type="ECO:0000256" key="8">
    <source>
        <dbReference type="SAM" id="MobiDB-lite"/>
    </source>
</evidence>
<comment type="similarity">
    <text evidence="1">Belongs to the tannase family.</text>
</comment>
<feature type="chain" id="PRO_5046054033" evidence="9">
    <location>
        <begin position="23"/>
        <end position="517"/>
    </location>
</feature>
<feature type="region of interest" description="Disordered" evidence="8">
    <location>
        <begin position="494"/>
        <end position="517"/>
    </location>
</feature>
<evidence type="ECO:0000256" key="5">
    <source>
        <dbReference type="ARBA" id="ARBA00022801"/>
    </source>
</evidence>
<keyword evidence="11" id="KW-1185">Reference proteome</keyword>
<name>A0ABY5A089_9CAUL</name>
<dbReference type="Gene3D" id="3.40.50.1820">
    <property type="entry name" value="alpha/beta hydrolase"/>
    <property type="match status" value="2"/>
</dbReference>
<evidence type="ECO:0000313" key="11">
    <source>
        <dbReference type="Proteomes" id="UP001057520"/>
    </source>
</evidence>
<keyword evidence="6" id="KW-0106">Calcium</keyword>
<dbReference type="PANTHER" id="PTHR33938:SF15">
    <property type="entry name" value="FERULOYL ESTERASE B-RELATED"/>
    <property type="match status" value="1"/>
</dbReference>
<reference evidence="10 11" key="1">
    <citation type="submission" date="2022-04" db="EMBL/GenBank/DDBJ databases">
        <title>Genome sequence of soybean root-associated Caulobacter segnis RL271.</title>
        <authorList>
            <person name="Longley R."/>
            <person name="Bonito G."/>
            <person name="Trigodet F."/>
            <person name="Crosson S."/>
            <person name="Fiebig A."/>
        </authorList>
    </citation>
    <scope>NUCLEOTIDE SEQUENCE [LARGE SCALE GENOMIC DNA]</scope>
    <source>
        <strain evidence="10 11">RL271</strain>
    </source>
</reference>
<dbReference type="PROSITE" id="PS51257">
    <property type="entry name" value="PROKAR_LIPOPROTEIN"/>
    <property type="match status" value="1"/>
</dbReference>
<dbReference type="GO" id="GO:0016787">
    <property type="term" value="F:hydrolase activity"/>
    <property type="evidence" value="ECO:0007669"/>
    <property type="project" value="UniProtKB-KW"/>
</dbReference>
<keyword evidence="5 10" id="KW-0378">Hydrolase</keyword>
<evidence type="ECO:0000313" key="10">
    <source>
        <dbReference type="EMBL" id="USQ98233.1"/>
    </source>
</evidence>
<proteinExistence type="inferred from homology"/>
<evidence type="ECO:0000256" key="3">
    <source>
        <dbReference type="ARBA" id="ARBA00022723"/>
    </source>
</evidence>
<sequence length="517" mass="55695">MRLLWGASALAIAAFAAVPAAAASCDNFAPPPLNRTTLKTTAAEPGDPVACRIVGRSEPREGSRIGFEVWTPRAAWNGRILMLGNGGYSSALPLGPMKHFAALGYVVVATDTGHDGDGPDFARERPQAIADWAEHAVHESVVRAKAITAAYYGRPAAHAYFQGCSTGGHQALTEVQRHPDDFDGVVAGAPGANRTRLNIGFLWQFVQNHTRDADPRLILPASKLPMIRDAALAACRGRNGDPDVGGLPSDPYLNAPLACGFDPVALRCPDQDRPDCLTQDHVAALKAMYAGARDPRTGAQLYVGWPRGSEASAGGFGGWNLYWADPAKPSEPARSDFWRDWAGFGSAWDWRTFDFDRDATRALARLSKTIDAVDPDLEVFRRRGGKLIQWHGAADPVVPFEDSIAYYQRAAADQAKRGHEAETFYRLFLAPGVEHCQGGLGPAPIDLQTRIEAWVEQDVPPARLEARRATGGVAGVGFGRPLCPFPQVAVHDGVGPPDRAESFQCRRPASRTDRPAA</sequence>
<evidence type="ECO:0000256" key="9">
    <source>
        <dbReference type="SAM" id="SignalP"/>
    </source>
</evidence>
<dbReference type="Proteomes" id="UP001057520">
    <property type="component" value="Chromosome"/>
</dbReference>
<keyword evidence="7" id="KW-1015">Disulfide bond</keyword>
<keyword evidence="4 9" id="KW-0732">Signal</keyword>
<evidence type="ECO:0000256" key="2">
    <source>
        <dbReference type="ARBA" id="ARBA00022487"/>
    </source>
</evidence>
<accession>A0ABY5A089</accession>
<dbReference type="InterPro" id="IPR011118">
    <property type="entry name" value="Tannase/feruloyl_esterase"/>
</dbReference>
<feature type="signal peptide" evidence="9">
    <location>
        <begin position="1"/>
        <end position="22"/>
    </location>
</feature>
<dbReference type="EMBL" id="CP096040">
    <property type="protein sequence ID" value="USQ98233.1"/>
    <property type="molecule type" value="Genomic_DNA"/>
</dbReference>
<gene>
    <name evidence="10" type="ORF">MZV50_12130</name>
</gene>
<dbReference type="Pfam" id="PF07519">
    <property type="entry name" value="Tannase"/>
    <property type="match status" value="1"/>
</dbReference>
<evidence type="ECO:0000256" key="7">
    <source>
        <dbReference type="ARBA" id="ARBA00023157"/>
    </source>
</evidence>
<dbReference type="InterPro" id="IPR029058">
    <property type="entry name" value="AB_hydrolase_fold"/>
</dbReference>
<organism evidence="10 11">
    <name type="scientific">Caulobacter segnis</name>
    <dbReference type="NCBI Taxonomy" id="88688"/>
    <lineage>
        <taxon>Bacteria</taxon>
        <taxon>Pseudomonadati</taxon>
        <taxon>Pseudomonadota</taxon>
        <taxon>Alphaproteobacteria</taxon>
        <taxon>Caulobacterales</taxon>
        <taxon>Caulobacteraceae</taxon>
        <taxon>Caulobacter</taxon>
    </lineage>
</organism>
<evidence type="ECO:0000256" key="4">
    <source>
        <dbReference type="ARBA" id="ARBA00022729"/>
    </source>
</evidence>
<protein>
    <submittedName>
        <fullName evidence="10">Tannase/feruloyl esterase family alpha/beta hydrolase</fullName>
    </submittedName>
</protein>
<keyword evidence="3" id="KW-0479">Metal-binding</keyword>